<evidence type="ECO:0000256" key="1">
    <source>
        <dbReference type="SAM" id="MobiDB-lite"/>
    </source>
</evidence>
<sequence length="117" mass="13101">MDCNPPGSSLSMGLPRQARWSGLPFPPPGDLPNPRIEPLSLTLADGLFTTAPPGKSTMEYYSSVKRNEVRINYNVDRLKTLCQVTEDKHSRPHILRFQLHAVTRVGKSRDRQQISGC</sequence>
<feature type="region of interest" description="Disordered" evidence="1">
    <location>
        <begin position="1"/>
        <end position="34"/>
    </location>
</feature>
<accession>A0ABN8ZQD7</accession>
<evidence type="ECO:0000313" key="3">
    <source>
        <dbReference type="Proteomes" id="UP001176941"/>
    </source>
</evidence>
<dbReference type="EMBL" id="OX459940">
    <property type="protein sequence ID" value="CAI9174987.1"/>
    <property type="molecule type" value="Genomic_DNA"/>
</dbReference>
<gene>
    <name evidence="2" type="ORF">MRATA1EN1_LOCUS23949</name>
</gene>
<dbReference type="Proteomes" id="UP001176941">
    <property type="component" value="Chromosome 4"/>
</dbReference>
<reference evidence="2" key="1">
    <citation type="submission" date="2023-04" db="EMBL/GenBank/DDBJ databases">
        <authorList>
            <consortium name="ELIXIR-Norway"/>
        </authorList>
    </citation>
    <scope>NUCLEOTIDE SEQUENCE [LARGE SCALE GENOMIC DNA]</scope>
</reference>
<name>A0ABN8ZQD7_RANTA</name>
<keyword evidence="3" id="KW-1185">Reference proteome</keyword>
<proteinExistence type="predicted"/>
<feature type="compositionally biased region" description="Polar residues" evidence="1">
    <location>
        <begin position="1"/>
        <end position="11"/>
    </location>
</feature>
<protein>
    <submittedName>
        <fullName evidence="2">Uncharacterized protein</fullName>
    </submittedName>
</protein>
<organism evidence="2 3">
    <name type="scientific">Rangifer tarandus platyrhynchus</name>
    <name type="common">Svalbard reindeer</name>
    <dbReference type="NCBI Taxonomy" id="3082113"/>
    <lineage>
        <taxon>Eukaryota</taxon>
        <taxon>Metazoa</taxon>
        <taxon>Chordata</taxon>
        <taxon>Craniata</taxon>
        <taxon>Vertebrata</taxon>
        <taxon>Euteleostomi</taxon>
        <taxon>Mammalia</taxon>
        <taxon>Eutheria</taxon>
        <taxon>Laurasiatheria</taxon>
        <taxon>Artiodactyla</taxon>
        <taxon>Ruminantia</taxon>
        <taxon>Pecora</taxon>
        <taxon>Cervidae</taxon>
        <taxon>Odocoileinae</taxon>
        <taxon>Rangifer</taxon>
    </lineage>
</organism>
<evidence type="ECO:0000313" key="2">
    <source>
        <dbReference type="EMBL" id="CAI9174987.1"/>
    </source>
</evidence>